<reference evidence="1" key="2">
    <citation type="submission" date="2015-06" db="UniProtKB">
        <authorList>
            <consortium name="EnsemblPlants"/>
        </authorList>
    </citation>
    <scope>IDENTIFICATION</scope>
    <source>
        <strain evidence="1">DM1-3 516 R44</strain>
    </source>
</reference>
<dbReference type="InterPro" id="IPR027267">
    <property type="entry name" value="AH/BAR_dom_sf"/>
</dbReference>
<evidence type="ECO:0000313" key="2">
    <source>
        <dbReference type="Proteomes" id="UP000011115"/>
    </source>
</evidence>
<accession>M1B2P0</accession>
<reference evidence="2" key="1">
    <citation type="journal article" date="2011" name="Nature">
        <title>Genome sequence and analysis of the tuber crop potato.</title>
        <authorList>
            <consortium name="The Potato Genome Sequencing Consortium"/>
        </authorList>
    </citation>
    <scope>NUCLEOTIDE SEQUENCE [LARGE SCALE GENOMIC DNA]</scope>
    <source>
        <strain evidence="2">cv. DM1-3 516 R44</strain>
    </source>
</reference>
<evidence type="ECO:0000313" key="1">
    <source>
        <dbReference type="EnsemblPlants" id="PGSC0003DMT400035688"/>
    </source>
</evidence>
<gene>
    <name evidence="1" type="primary">LOC102598633</name>
</gene>
<sequence length="165" mass="18309">MDSIRKQATKLREQVAKQQQAVFKQFSSGLGGPDNSVTDEVELQQHQKLEKLYISTRAGKHFQRDIVRGVEGYIITASKQIEIGTRLSEDSRKYGAENTCTSGSTLSKAALSYSRAQGEIEKEREDLLKSLGTQVWDKISLTINLVVPSSLSCCVSSNFVFCAKE</sequence>
<keyword evidence="2" id="KW-1185">Reference proteome</keyword>
<organism evidence="1 2">
    <name type="scientific">Solanum tuberosum</name>
    <name type="common">Potato</name>
    <dbReference type="NCBI Taxonomy" id="4113"/>
    <lineage>
        <taxon>Eukaryota</taxon>
        <taxon>Viridiplantae</taxon>
        <taxon>Streptophyta</taxon>
        <taxon>Embryophyta</taxon>
        <taxon>Tracheophyta</taxon>
        <taxon>Spermatophyta</taxon>
        <taxon>Magnoliopsida</taxon>
        <taxon>eudicotyledons</taxon>
        <taxon>Gunneridae</taxon>
        <taxon>Pentapetalae</taxon>
        <taxon>asterids</taxon>
        <taxon>lamiids</taxon>
        <taxon>Solanales</taxon>
        <taxon>Solanaceae</taxon>
        <taxon>Solanoideae</taxon>
        <taxon>Solaneae</taxon>
        <taxon>Solanum</taxon>
    </lineage>
</organism>
<name>M1B2P0_SOLTU</name>
<dbReference type="SUPFAM" id="SSF103657">
    <property type="entry name" value="BAR/IMD domain-like"/>
    <property type="match status" value="1"/>
</dbReference>
<dbReference type="ExpressionAtlas" id="M1B2P0">
    <property type="expression patterns" value="baseline"/>
</dbReference>
<dbReference type="Proteomes" id="UP000011115">
    <property type="component" value="Unassembled WGS sequence"/>
</dbReference>
<protein>
    <submittedName>
        <fullName evidence="1">Clathrin binding protein</fullName>
    </submittedName>
</protein>
<dbReference type="EnsemblPlants" id="PGSC0003DMT400035688">
    <property type="protein sequence ID" value="PGSC0003DMT400035688"/>
    <property type="gene ID" value="PGSC0003DMG400013729"/>
</dbReference>
<proteinExistence type="predicted"/>
<dbReference type="AlphaFoldDB" id="M1B2P0"/>
<dbReference type="OrthoDB" id="19092at2759"/>
<dbReference type="Gramene" id="PGSC0003DMT400035688">
    <property type="protein sequence ID" value="PGSC0003DMT400035688"/>
    <property type="gene ID" value="PGSC0003DMG400013729"/>
</dbReference>
<dbReference type="HOGENOM" id="CLU_131790_0_0_1"/>